<dbReference type="GeneID" id="41321013"/>
<dbReference type="EMBL" id="CP004049">
    <property type="protein sequence ID" value="AGI84970.1"/>
    <property type="molecule type" value="Genomic_DNA"/>
</dbReference>
<dbReference type="InParanoid" id="M9SBZ4"/>
<dbReference type="STRING" id="1236689.MMALV_02140"/>
<dbReference type="AlphaFoldDB" id="M9SBZ4"/>
<dbReference type="Proteomes" id="UP000012672">
    <property type="component" value="Chromosome"/>
</dbReference>
<dbReference type="SUPFAM" id="SSF56784">
    <property type="entry name" value="HAD-like"/>
    <property type="match status" value="1"/>
</dbReference>
<comment type="similarity">
    <text evidence="1">Belongs to the HAD-like hydrolase superfamily.</text>
</comment>
<dbReference type="RefSeq" id="WP_015504119.1">
    <property type="nucleotide sequence ID" value="NC_020913.1"/>
</dbReference>
<dbReference type="NCBIfam" id="TIGR01460">
    <property type="entry name" value="HAD-SF-IIA"/>
    <property type="match status" value="1"/>
</dbReference>
<dbReference type="GO" id="GO:0005737">
    <property type="term" value="C:cytoplasm"/>
    <property type="evidence" value="ECO:0007669"/>
    <property type="project" value="TreeGrafter"/>
</dbReference>
<evidence type="ECO:0000313" key="2">
    <source>
        <dbReference type="EMBL" id="AGI84970.1"/>
    </source>
</evidence>
<protein>
    <submittedName>
        <fullName evidence="2">Putative NagD-like phosphatase</fullName>
    </submittedName>
</protein>
<sequence length="261" mass="28903">MIGFAIDMDGTVYHGERPIPGAREFIAGLRERGIPFRFVTNNSSHNRQFYADRLDRMGFGVTPDEILTSTVATVRFIKDNRGGRSVYAMATPDVKAEIAESGIRMASEGRPDIVLLTFDTTIDYGKINRGYHYLLQGSEFIATHPDDVCPTEDSYDIDIGPFIRMFESMTGREATVVGKPNRLMLEMAAAEMGVGPEDVVMVGDRLSTDIRMAADAGTRSILVLSGETDLELLRRSDIRPTFVTGSVADILTEFVDSRKLF</sequence>
<dbReference type="InterPro" id="IPR036412">
    <property type="entry name" value="HAD-like_sf"/>
</dbReference>
<dbReference type="OrthoDB" id="25155at2157"/>
<dbReference type="PANTHER" id="PTHR19288">
    <property type="entry name" value="4-NITROPHENYLPHOSPHATASE-RELATED"/>
    <property type="match status" value="1"/>
</dbReference>
<evidence type="ECO:0000256" key="1">
    <source>
        <dbReference type="ARBA" id="ARBA00007958"/>
    </source>
</evidence>
<dbReference type="GO" id="GO:0016791">
    <property type="term" value="F:phosphatase activity"/>
    <property type="evidence" value="ECO:0007669"/>
    <property type="project" value="TreeGrafter"/>
</dbReference>
<dbReference type="Gene3D" id="3.40.50.1000">
    <property type="entry name" value="HAD superfamily/HAD-like"/>
    <property type="match status" value="2"/>
</dbReference>
<dbReference type="Pfam" id="PF13344">
    <property type="entry name" value="Hydrolase_6"/>
    <property type="match status" value="1"/>
</dbReference>
<dbReference type="KEGG" id="max:MMALV_02140"/>
<dbReference type="HOGENOM" id="CLU_043473_1_2_2"/>
<proteinExistence type="inferred from homology"/>
<keyword evidence="3" id="KW-1185">Reference proteome</keyword>
<organism evidence="2 3">
    <name type="scientific">Methanomethylophilus alvi (strain Mx1201)</name>
    <dbReference type="NCBI Taxonomy" id="1236689"/>
    <lineage>
        <taxon>Archaea</taxon>
        <taxon>Methanobacteriati</taxon>
        <taxon>Thermoplasmatota</taxon>
        <taxon>Thermoplasmata</taxon>
        <taxon>Methanomassiliicoccales</taxon>
        <taxon>Methanomethylophilaceae</taxon>
        <taxon>Methanomethylophilus</taxon>
    </lineage>
</organism>
<dbReference type="PANTHER" id="PTHR19288:SF46">
    <property type="entry name" value="HALOACID DEHALOGENASE-LIKE HYDROLASE DOMAIN-CONTAINING PROTEIN 2"/>
    <property type="match status" value="1"/>
</dbReference>
<dbReference type="InterPro" id="IPR006439">
    <property type="entry name" value="HAD-SF_hydro_IA"/>
</dbReference>
<dbReference type="Pfam" id="PF13242">
    <property type="entry name" value="Hydrolase_like"/>
    <property type="match status" value="1"/>
</dbReference>
<dbReference type="InterPro" id="IPR023214">
    <property type="entry name" value="HAD_sf"/>
</dbReference>
<dbReference type="InterPro" id="IPR006357">
    <property type="entry name" value="HAD-SF_hydro_IIA"/>
</dbReference>
<dbReference type="NCBIfam" id="TIGR01549">
    <property type="entry name" value="HAD-SF-IA-v1"/>
    <property type="match status" value="1"/>
</dbReference>
<dbReference type="eggNOG" id="arCOG04221">
    <property type="taxonomic scope" value="Archaea"/>
</dbReference>
<evidence type="ECO:0000313" key="3">
    <source>
        <dbReference type="Proteomes" id="UP000012672"/>
    </source>
</evidence>
<accession>M9SBZ4</accession>
<gene>
    <name evidence="2" type="ORF">MMALV_02140</name>
</gene>
<reference evidence="2 3" key="1">
    <citation type="journal article" date="2012" name="J. Bacteriol.">
        <title>Genome sequence of 'Candidatus Methanomethylophilus alvus' Mx1201, a methanogenic archaeon from the human gut belonging to a seventh order of methanogens.</title>
        <authorList>
            <person name="Borrel G."/>
            <person name="Harris H.M."/>
            <person name="Tottey W."/>
            <person name="Mihajlovski A."/>
            <person name="Parisot N."/>
            <person name="Peyretaillade E."/>
            <person name="Peyret P."/>
            <person name="Gribaldo S."/>
            <person name="O'Toole P.W."/>
            <person name="Brugere J.F."/>
        </authorList>
    </citation>
    <scope>NUCLEOTIDE SEQUENCE [LARGE SCALE GENOMIC DNA]</scope>
    <source>
        <strain evidence="2 3">Mx1201</strain>
    </source>
</reference>
<name>M9SBZ4_METAX</name>